<accession>A0A9D1K3N6</accession>
<dbReference type="SUPFAM" id="SSF54523">
    <property type="entry name" value="Pili subunits"/>
    <property type="match status" value="1"/>
</dbReference>
<dbReference type="Proteomes" id="UP000824139">
    <property type="component" value="Unassembled WGS sequence"/>
</dbReference>
<feature type="non-terminal residue" evidence="3">
    <location>
        <position position="1"/>
    </location>
</feature>
<dbReference type="InterPro" id="IPR045584">
    <property type="entry name" value="Pilin-like"/>
</dbReference>
<gene>
    <name evidence="3" type="ORF">IAD41_05850</name>
</gene>
<dbReference type="Pfam" id="PF20318">
    <property type="entry name" value="DUF6613"/>
    <property type="match status" value="1"/>
</dbReference>
<evidence type="ECO:0000313" key="4">
    <source>
        <dbReference type="Proteomes" id="UP000824139"/>
    </source>
</evidence>
<name>A0A9D1K3N6_9BACT</name>
<comment type="caution">
    <text evidence="3">The sequence shown here is derived from an EMBL/GenBank/DDBJ whole genome shotgun (WGS) entry which is preliminary data.</text>
</comment>
<feature type="transmembrane region" description="Helical" evidence="1">
    <location>
        <begin position="6"/>
        <end position="26"/>
    </location>
</feature>
<protein>
    <recommendedName>
        <fullName evidence="2">DUF6613 domain-containing protein</fullName>
    </recommendedName>
</protein>
<evidence type="ECO:0000259" key="2">
    <source>
        <dbReference type="Pfam" id="PF20318"/>
    </source>
</evidence>
<reference evidence="3" key="2">
    <citation type="journal article" date="2021" name="PeerJ">
        <title>Extensive microbial diversity within the chicken gut microbiome revealed by metagenomics and culture.</title>
        <authorList>
            <person name="Gilroy R."/>
            <person name="Ravi A."/>
            <person name="Getino M."/>
            <person name="Pursley I."/>
            <person name="Horton D.L."/>
            <person name="Alikhan N.F."/>
            <person name="Baker D."/>
            <person name="Gharbi K."/>
            <person name="Hall N."/>
            <person name="Watson M."/>
            <person name="Adriaenssens E.M."/>
            <person name="Foster-Nyarko E."/>
            <person name="Jarju S."/>
            <person name="Secka A."/>
            <person name="Antonio M."/>
            <person name="Oren A."/>
            <person name="Chaudhuri R.R."/>
            <person name="La Ragione R."/>
            <person name="Hildebrand F."/>
            <person name="Pallen M.J."/>
        </authorList>
    </citation>
    <scope>NUCLEOTIDE SEQUENCE</scope>
    <source>
        <strain evidence="3">CHK152-2994</strain>
    </source>
</reference>
<reference evidence="3" key="1">
    <citation type="submission" date="2020-10" db="EMBL/GenBank/DDBJ databases">
        <authorList>
            <person name="Gilroy R."/>
        </authorList>
    </citation>
    <scope>NUCLEOTIDE SEQUENCE</scope>
    <source>
        <strain evidence="3">CHK152-2994</strain>
    </source>
</reference>
<feature type="domain" description="DUF6613" evidence="2">
    <location>
        <begin position="22"/>
        <end position="250"/>
    </location>
</feature>
<proteinExistence type="predicted"/>
<keyword evidence="1" id="KW-0812">Transmembrane</keyword>
<keyword evidence="1" id="KW-1133">Transmembrane helix</keyword>
<evidence type="ECO:0000313" key="3">
    <source>
        <dbReference type="EMBL" id="HIS83110.1"/>
    </source>
</evidence>
<sequence length="250" mass="28567">LAEVLITLGIIGIIAAMTIPNLMGAYRKRVVETELKKSYSEFTQIIQRSQADNEDAIYWNWPYTGGMTGTNTVDPEEFFQKYFGRYMKITQTIKQNSENYKVYDSTGALHNFVGDYGNESTKNFTRWHELADGRAVLFSTYTTFNSDSIATKESGTVGRFYVSTTNRGNKKFVGGKNLFSFTLEIRNGKLVPTANAYPVWTCAYLDKQRDTFLELCRAYTGNSGISTPEYCTYIIYCNNWKIPDDYPIKF</sequence>
<dbReference type="EMBL" id="DVJO01000128">
    <property type="protein sequence ID" value="HIS83110.1"/>
    <property type="molecule type" value="Genomic_DNA"/>
</dbReference>
<dbReference type="AlphaFoldDB" id="A0A9D1K3N6"/>
<keyword evidence="1" id="KW-0472">Membrane</keyword>
<evidence type="ECO:0000256" key="1">
    <source>
        <dbReference type="SAM" id="Phobius"/>
    </source>
</evidence>
<dbReference type="InterPro" id="IPR046721">
    <property type="entry name" value="DUF6613"/>
</dbReference>
<dbReference type="Gene3D" id="3.30.700.10">
    <property type="entry name" value="Glycoprotein, Type 4 Pilin"/>
    <property type="match status" value="1"/>
</dbReference>
<organism evidence="3 4">
    <name type="scientific">Candidatus Scatenecus faecavium</name>
    <dbReference type="NCBI Taxonomy" id="2840915"/>
    <lineage>
        <taxon>Bacteria</taxon>
        <taxon>Candidatus Scatenecus</taxon>
    </lineage>
</organism>